<keyword evidence="2" id="KW-1185">Reference proteome</keyword>
<protein>
    <recommendedName>
        <fullName evidence="3">DUF4393 domain-containing protein</fullName>
    </recommendedName>
</protein>
<dbReference type="OrthoDB" id="1347735at2"/>
<organism evidence="1 2">
    <name type="scientific">Solimonas fluminis</name>
    <dbReference type="NCBI Taxonomy" id="2086571"/>
    <lineage>
        <taxon>Bacteria</taxon>
        <taxon>Pseudomonadati</taxon>
        <taxon>Pseudomonadota</taxon>
        <taxon>Gammaproteobacteria</taxon>
        <taxon>Nevskiales</taxon>
        <taxon>Nevskiaceae</taxon>
        <taxon>Solimonas</taxon>
    </lineage>
</organism>
<dbReference type="Pfam" id="PF14337">
    <property type="entry name" value="Abi_alpha"/>
    <property type="match status" value="1"/>
</dbReference>
<evidence type="ECO:0008006" key="3">
    <source>
        <dbReference type="Google" id="ProtNLM"/>
    </source>
</evidence>
<gene>
    <name evidence="1" type="ORF">C3942_20375</name>
</gene>
<evidence type="ECO:0000313" key="1">
    <source>
        <dbReference type="EMBL" id="PPE72054.1"/>
    </source>
</evidence>
<accession>A0A2S5TAN0</accession>
<sequence length="289" mass="31866">MPSPSSRSLLKRGVSSLVGGNMTSGWLEVAREAAKLPALLSDIYGDLLKPGVRQVGKALETVIGLGNTALWPIALANERARISLERNFEKYREQMNDVPEEKVSPIPPEIGVPVAEKLAYVSDEELSQLYVNLLAKASTVDTAHFAHPSFVNVINNLCPDEAIILKALHRTTSVPFITANLYQKDKKNQFTTIGDLLTGLETRQKLAFPRNTVAYMSNFEGLGLIQIRRDVHLADAAIYTSLENLYRPSFLGLEGQDNLEIKFKKGKIEVTPFGSLFINACLTKLAKRG</sequence>
<comment type="caution">
    <text evidence="1">The sequence shown here is derived from an EMBL/GenBank/DDBJ whole genome shotgun (WGS) entry which is preliminary data.</text>
</comment>
<reference evidence="1 2" key="1">
    <citation type="submission" date="2018-02" db="EMBL/GenBank/DDBJ databases">
        <title>Genome sequencing of Solimonas sp. HR-BB.</title>
        <authorList>
            <person name="Lee Y."/>
            <person name="Jeon C.O."/>
        </authorList>
    </citation>
    <scope>NUCLEOTIDE SEQUENCE [LARGE SCALE GENOMIC DNA]</scope>
    <source>
        <strain evidence="1 2">HR-BB</strain>
    </source>
</reference>
<evidence type="ECO:0000313" key="2">
    <source>
        <dbReference type="Proteomes" id="UP000238220"/>
    </source>
</evidence>
<proteinExistence type="predicted"/>
<dbReference type="InterPro" id="IPR025506">
    <property type="entry name" value="Abi_alpha"/>
</dbReference>
<dbReference type="EMBL" id="PSNW01000016">
    <property type="protein sequence ID" value="PPE72054.1"/>
    <property type="molecule type" value="Genomic_DNA"/>
</dbReference>
<dbReference type="Proteomes" id="UP000238220">
    <property type="component" value="Unassembled WGS sequence"/>
</dbReference>
<dbReference type="Gene3D" id="3.30.110.190">
    <property type="match status" value="1"/>
</dbReference>
<name>A0A2S5TAN0_9GAMM</name>
<dbReference type="AlphaFoldDB" id="A0A2S5TAN0"/>